<accession>A0ABV4SUB7</accession>
<gene>
    <name evidence="4" type="ORF">ACEG43_38565</name>
</gene>
<dbReference type="CDD" id="cd12166">
    <property type="entry name" value="2-Hacid_dh_7"/>
    <property type="match status" value="1"/>
</dbReference>
<dbReference type="SUPFAM" id="SSF51735">
    <property type="entry name" value="NAD(P)-binding Rossmann-fold domains"/>
    <property type="match status" value="1"/>
</dbReference>
<reference evidence="4 5" key="1">
    <citation type="submission" date="2024-08" db="EMBL/GenBank/DDBJ databases">
        <title>Genome sequence of Streptomyces aureus CACIA-1.46HGO.</title>
        <authorList>
            <person name="Evangelista-Martinez Z."/>
        </authorList>
    </citation>
    <scope>NUCLEOTIDE SEQUENCE [LARGE SCALE GENOMIC DNA]</scope>
    <source>
        <strain evidence="4 5">CACIA-1.46HGO</strain>
    </source>
</reference>
<dbReference type="PANTHER" id="PTHR43333:SF1">
    <property type="entry name" value="D-ISOMER SPECIFIC 2-HYDROXYACID DEHYDROGENASE NAD-BINDING DOMAIN-CONTAINING PROTEIN"/>
    <property type="match status" value="1"/>
</dbReference>
<evidence type="ECO:0000313" key="4">
    <source>
        <dbReference type="EMBL" id="MFA3842032.1"/>
    </source>
</evidence>
<protein>
    <submittedName>
        <fullName evidence="4">2-hydroxyacid dehydrogenase</fullName>
    </submittedName>
</protein>
<dbReference type="PANTHER" id="PTHR43333">
    <property type="entry name" value="2-HACID_DH_C DOMAIN-CONTAINING PROTEIN"/>
    <property type="match status" value="1"/>
</dbReference>
<dbReference type="Proteomes" id="UP001571476">
    <property type="component" value="Unassembled WGS sequence"/>
</dbReference>
<keyword evidence="2" id="KW-0520">NAD</keyword>
<keyword evidence="1" id="KW-0560">Oxidoreductase</keyword>
<dbReference type="EMBL" id="JBGOSP010000032">
    <property type="protein sequence ID" value="MFA3842032.1"/>
    <property type="molecule type" value="Genomic_DNA"/>
</dbReference>
<evidence type="ECO:0000256" key="1">
    <source>
        <dbReference type="ARBA" id="ARBA00023002"/>
    </source>
</evidence>
<organism evidence="4 5">
    <name type="scientific">Streptomyces aureus</name>
    <dbReference type="NCBI Taxonomy" id="193461"/>
    <lineage>
        <taxon>Bacteria</taxon>
        <taxon>Bacillati</taxon>
        <taxon>Actinomycetota</taxon>
        <taxon>Actinomycetes</taxon>
        <taxon>Kitasatosporales</taxon>
        <taxon>Streptomycetaceae</taxon>
        <taxon>Streptomyces</taxon>
    </lineage>
</organism>
<dbReference type="InterPro" id="IPR036291">
    <property type="entry name" value="NAD(P)-bd_dom_sf"/>
</dbReference>
<dbReference type="InterPro" id="IPR006140">
    <property type="entry name" value="D-isomer_DH_NAD-bd"/>
</dbReference>
<dbReference type="RefSeq" id="WP_372566089.1">
    <property type="nucleotide sequence ID" value="NZ_JBGOSP010000032.1"/>
</dbReference>
<sequence>MSVPDESARIALGALPGDVRVLVWDGVGEIPPHGHEIEFFVGRFNTRPRRETLESLSRLQVVQLVSAGVEPWLSVVPKSALLCNGRGVHGGSTAELAVGGMIAMLRGIVPFAMAQRAHRWEQRFTEGLDGRRVLVIGAGDIGTRIATAVRVFGANVTLVARRSRPGVRDVSELRQLLPSQDVVALAVPHTDDTHHLVDAEFLAALRDDALVVNVSRGGVVDTEALVTEVLDQRIRAFLDVTDPEPLPAGHPLWDAPNVLITPHVGTIRGWEERAYRLVREQILRLRDKEELVNIVGERY</sequence>
<proteinExistence type="predicted"/>
<keyword evidence="5" id="KW-1185">Reference proteome</keyword>
<evidence type="ECO:0000259" key="3">
    <source>
        <dbReference type="Pfam" id="PF02826"/>
    </source>
</evidence>
<evidence type="ECO:0000256" key="2">
    <source>
        <dbReference type="ARBA" id="ARBA00023027"/>
    </source>
</evidence>
<dbReference type="SUPFAM" id="SSF52283">
    <property type="entry name" value="Formate/glycerate dehydrogenase catalytic domain-like"/>
    <property type="match status" value="1"/>
</dbReference>
<dbReference type="Pfam" id="PF02826">
    <property type="entry name" value="2-Hacid_dh_C"/>
    <property type="match status" value="1"/>
</dbReference>
<dbReference type="PROSITE" id="PS00671">
    <property type="entry name" value="D_2_HYDROXYACID_DH_3"/>
    <property type="match status" value="1"/>
</dbReference>
<evidence type="ECO:0000313" key="5">
    <source>
        <dbReference type="Proteomes" id="UP001571476"/>
    </source>
</evidence>
<dbReference type="InterPro" id="IPR029753">
    <property type="entry name" value="D-isomer_DH_CS"/>
</dbReference>
<feature type="domain" description="D-isomer specific 2-hydroxyacid dehydrogenase NAD-binding" evidence="3">
    <location>
        <begin position="99"/>
        <end position="265"/>
    </location>
</feature>
<dbReference type="Gene3D" id="3.40.50.720">
    <property type="entry name" value="NAD(P)-binding Rossmann-like Domain"/>
    <property type="match status" value="2"/>
</dbReference>
<name>A0ABV4SUB7_9ACTN</name>
<comment type="caution">
    <text evidence="4">The sequence shown here is derived from an EMBL/GenBank/DDBJ whole genome shotgun (WGS) entry which is preliminary data.</text>
</comment>